<keyword evidence="2" id="KW-0812">Transmembrane</keyword>
<proteinExistence type="predicted"/>
<dbReference type="KEGG" id="bxy:BXY_05930"/>
<feature type="region of interest" description="Disordered" evidence="1">
    <location>
        <begin position="211"/>
        <end position="244"/>
    </location>
</feature>
<evidence type="ECO:0000313" key="4">
    <source>
        <dbReference type="Proteomes" id="UP000008795"/>
    </source>
</evidence>
<dbReference type="EMBL" id="FP929033">
    <property type="protein sequence ID" value="CBK65817.1"/>
    <property type="molecule type" value="Genomic_DNA"/>
</dbReference>
<sequence length="244" mass="28092">MQENNSIIIAMLEELLTISKSQRTEQTVNANVDLTPIKELIENGNRENKEYYDAKTNKLAGFVVNEFGKINKRMDNISEQEQPDFEGVKQQIAEAIDKMDEIKVKHNIDEKRHSFALYTKESWILLSIIVFLMAAGVSAVYHLSRPDIQRDDDALKYRYIKMKGDASAEQIATLEDIFELNRNTEAIEQMREDVENYEEAVRKQAALAEQARLKEQAAKEQESKAKSIKDKQQPKDNPNKKSKP</sequence>
<keyword evidence="2" id="KW-1133">Transmembrane helix</keyword>
<evidence type="ECO:0000256" key="2">
    <source>
        <dbReference type="SAM" id="Phobius"/>
    </source>
</evidence>
<keyword evidence="2" id="KW-0472">Membrane</keyword>
<protein>
    <submittedName>
        <fullName evidence="3">Uncharacterized protein</fullName>
    </submittedName>
</protein>
<reference evidence="3 4" key="2">
    <citation type="submission" date="2010-03" db="EMBL/GenBank/DDBJ databases">
        <authorList>
            <person name="Pajon A."/>
        </authorList>
    </citation>
    <scope>NUCLEOTIDE SEQUENCE [LARGE SCALE GENOMIC DNA]</scope>
    <source>
        <strain evidence="3 4">XB1A</strain>
    </source>
</reference>
<organism evidence="3 4">
    <name type="scientific">Bacteroides xylanisolvens XB1A</name>
    <dbReference type="NCBI Taxonomy" id="657309"/>
    <lineage>
        <taxon>Bacteria</taxon>
        <taxon>Pseudomonadati</taxon>
        <taxon>Bacteroidota</taxon>
        <taxon>Bacteroidia</taxon>
        <taxon>Bacteroidales</taxon>
        <taxon>Bacteroidaceae</taxon>
        <taxon>Bacteroides</taxon>
    </lineage>
</organism>
<name>D6D722_9BACE</name>
<gene>
    <name evidence="3" type="ORF">BXY_05930</name>
</gene>
<feature type="transmembrane region" description="Helical" evidence="2">
    <location>
        <begin position="122"/>
        <end position="143"/>
    </location>
</feature>
<dbReference type="SUPFAM" id="SSF58113">
    <property type="entry name" value="Apolipoprotein A-I"/>
    <property type="match status" value="1"/>
</dbReference>
<dbReference type="HOGENOM" id="CLU_1105391_0_0_10"/>
<accession>D6D722</accession>
<evidence type="ECO:0000313" key="3">
    <source>
        <dbReference type="EMBL" id="CBK65817.1"/>
    </source>
</evidence>
<evidence type="ECO:0000256" key="1">
    <source>
        <dbReference type="SAM" id="MobiDB-lite"/>
    </source>
</evidence>
<dbReference type="PATRIC" id="fig|657309.4.peg.4156"/>
<dbReference type="eggNOG" id="ENOG502ZK6A">
    <property type="taxonomic scope" value="Bacteria"/>
</dbReference>
<dbReference type="RefSeq" id="WP_015531177.1">
    <property type="nucleotide sequence ID" value="NC_021017.1"/>
</dbReference>
<reference evidence="3 4" key="1">
    <citation type="submission" date="2010-03" db="EMBL/GenBank/DDBJ databases">
        <title>The genome sequence of Bacteriodes xylanisolvens XB1A.</title>
        <authorList>
            <consortium name="metaHIT consortium -- http://www.metahit.eu/"/>
            <person name="Pajon A."/>
            <person name="Turner K."/>
            <person name="Parkhill J."/>
            <person name="Bernalier A."/>
        </authorList>
    </citation>
    <scope>NUCLEOTIDE SEQUENCE [LARGE SCALE GENOMIC DNA]</scope>
    <source>
        <strain evidence="3 4">XB1A</strain>
    </source>
</reference>
<dbReference type="AlphaFoldDB" id="D6D722"/>
<dbReference type="Proteomes" id="UP000008795">
    <property type="component" value="Chromosome"/>
</dbReference>